<reference evidence="1" key="1">
    <citation type="submission" date="2021-01" db="EMBL/GenBank/DDBJ databases">
        <authorList>
            <consortium name="Aspergillus puulaauensis MK2 genome sequencing consortium"/>
            <person name="Kazuki M."/>
            <person name="Futagami T."/>
        </authorList>
    </citation>
    <scope>NUCLEOTIDE SEQUENCE</scope>
    <source>
        <strain evidence="1">MK2</strain>
    </source>
</reference>
<dbReference type="EMBL" id="AP024444">
    <property type="protein sequence ID" value="BCS21682.1"/>
    <property type="molecule type" value="Genomic_DNA"/>
</dbReference>
<dbReference type="RefSeq" id="XP_041553876.1">
    <property type="nucleotide sequence ID" value="XM_041700942.1"/>
</dbReference>
<dbReference type="Proteomes" id="UP000654913">
    <property type="component" value="Chromosome 2"/>
</dbReference>
<sequence>MNDIRIFNSATTTILLVVEYETVYTFSRSHYVADGSRTEVRQHDAEAWLEDTPMPTSEEPHGLRPHAYYDWEDLFVNDRVSLTDLRGDLYNPGLRRKCPVLWMYVGAPNFDYGDENADAGAFRIVTDRERRIIGMAAHSEHDGGLFVRASECQEVYAIHIVQILVPHSPTVIDGA</sequence>
<proteinExistence type="predicted"/>
<name>A0A7R7XHL1_9EURO</name>
<evidence type="ECO:0000313" key="2">
    <source>
        <dbReference type="Proteomes" id="UP000654913"/>
    </source>
</evidence>
<protein>
    <submittedName>
        <fullName evidence="1">Uncharacterized protein</fullName>
    </submittedName>
</protein>
<organism evidence="1 2">
    <name type="scientific">Aspergillus puulaauensis</name>
    <dbReference type="NCBI Taxonomy" id="1220207"/>
    <lineage>
        <taxon>Eukaryota</taxon>
        <taxon>Fungi</taxon>
        <taxon>Dikarya</taxon>
        <taxon>Ascomycota</taxon>
        <taxon>Pezizomycotina</taxon>
        <taxon>Eurotiomycetes</taxon>
        <taxon>Eurotiomycetidae</taxon>
        <taxon>Eurotiales</taxon>
        <taxon>Aspergillaceae</taxon>
        <taxon>Aspergillus</taxon>
    </lineage>
</organism>
<evidence type="ECO:0000313" key="1">
    <source>
        <dbReference type="EMBL" id="BCS21682.1"/>
    </source>
</evidence>
<accession>A0A7R7XHL1</accession>
<dbReference type="GeneID" id="64971687"/>
<dbReference type="OrthoDB" id="4489995at2759"/>
<dbReference type="KEGG" id="apuu:APUU_22114A"/>
<dbReference type="AlphaFoldDB" id="A0A7R7XHL1"/>
<reference evidence="1" key="2">
    <citation type="submission" date="2021-02" db="EMBL/GenBank/DDBJ databases">
        <title>Aspergillus puulaauensis MK2 genome sequence.</title>
        <authorList>
            <person name="Futagami T."/>
            <person name="Mori K."/>
            <person name="Kadooka C."/>
            <person name="Tanaka T."/>
        </authorList>
    </citation>
    <scope>NUCLEOTIDE SEQUENCE</scope>
    <source>
        <strain evidence="1">MK2</strain>
    </source>
</reference>
<gene>
    <name evidence="1" type="ORF">APUU_22114A</name>
</gene>
<keyword evidence="2" id="KW-1185">Reference proteome</keyword>